<dbReference type="InterPro" id="IPR003593">
    <property type="entry name" value="AAA+_ATPase"/>
</dbReference>
<reference evidence="12" key="1">
    <citation type="submission" date="2017-09" db="EMBL/GenBank/DDBJ databases">
        <authorList>
            <person name="Varghese N."/>
            <person name="Submissions S."/>
        </authorList>
    </citation>
    <scope>NUCLEOTIDE SEQUENCE [LARGE SCALE GENOMIC DNA]</scope>
    <source>
        <strain evidence="12">MSL47</strain>
    </source>
</reference>
<proteinExistence type="predicted"/>
<sequence>MARNRYFEDEKIDSFNPHNIRRILRYLKPFKKQVLIALLLMAMAAFADLMGPYLTKIAIDRYIGEGNLQGLLWISILYIVLLAVNGICIRFRVLIMSKTGHKVIKRIRKDLFQHIQKLSFSYFDSRPAGKIIVRVMNNVNSLQHLLENGLIDIITDLSRFLVILILMFNLHFKLTIYAIAVMPILTLLVFLMKKRIRIGWRDVQKKNSNLNAYIHESLTGMKITQSFVREDKNSNIFKDLLASNRKVWMHTVMLTHSIWPIVLIINTISVILMYLAGISYLDKGLVSIGALVALLQYIWRLWQPIINISNFYNQILVANSAAERIFDVLDTEPDIIDIPNAIELPPIEGRVEFKDVTFGYEEEVDILKNLNFKVEIGETIAFVGATGAGKSTIINLLTRFYDIDQGSVLIDGIDIKDVTLESLRKQIGVMMQDTFIFSGSIADNIKYGNLDASEEEVKEAAKIVYAHEFIKKMEDGYNTQVNERGSRLSAGQRQLISFARTLLSDPAILILDEATSSIDTKTEILVQKATDAVLEGRTAFVIAHRLSTIRNADRIMVIDNGEIVEVGSHDELIEQKGFYYELYKAQYSRVI</sequence>
<dbReference type="RefSeq" id="WP_097017992.1">
    <property type="nucleotide sequence ID" value="NZ_OBDZ01000013.1"/>
</dbReference>
<evidence type="ECO:0000256" key="8">
    <source>
        <dbReference type="SAM" id="Phobius"/>
    </source>
</evidence>
<feature type="transmembrane region" description="Helical" evidence="8">
    <location>
        <begin position="34"/>
        <end position="51"/>
    </location>
</feature>
<dbReference type="Gene3D" id="1.20.1560.10">
    <property type="entry name" value="ABC transporter type 1, transmembrane domain"/>
    <property type="match status" value="1"/>
</dbReference>
<dbReference type="InterPro" id="IPR011527">
    <property type="entry name" value="ABC1_TM_dom"/>
</dbReference>
<dbReference type="GO" id="GO:0005524">
    <property type="term" value="F:ATP binding"/>
    <property type="evidence" value="ECO:0007669"/>
    <property type="project" value="UniProtKB-KW"/>
</dbReference>
<dbReference type="AlphaFoldDB" id="A0A285H375"/>
<dbReference type="InterPro" id="IPR027417">
    <property type="entry name" value="P-loop_NTPase"/>
</dbReference>
<feature type="domain" description="ABC transmembrane type-1" evidence="10">
    <location>
        <begin position="35"/>
        <end position="315"/>
    </location>
</feature>
<dbReference type="InterPro" id="IPR003439">
    <property type="entry name" value="ABC_transporter-like_ATP-bd"/>
</dbReference>
<dbReference type="PANTHER" id="PTHR43394">
    <property type="entry name" value="ATP-DEPENDENT PERMEASE MDL1, MITOCHONDRIAL"/>
    <property type="match status" value="1"/>
</dbReference>
<dbReference type="InterPro" id="IPR036640">
    <property type="entry name" value="ABC1_TM_sf"/>
</dbReference>
<dbReference type="PROSITE" id="PS00211">
    <property type="entry name" value="ABC_TRANSPORTER_1"/>
    <property type="match status" value="1"/>
</dbReference>
<dbReference type="Proteomes" id="UP000219573">
    <property type="component" value="Unassembled WGS sequence"/>
</dbReference>
<keyword evidence="2" id="KW-0813">Transport</keyword>
<feature type="domain" description="ABC transporter" evidence="9">
    <location>
        <begin position="351"/>
        <end position="585"/>
    </location>
</feature>
<comment type="subcellular location">
    <subcellularLocation>
        <location evidence="1">Cell membrane</location>
        <topology evidence="1">Multi-pass membrane protein</topology>
    </subcellularLocation>
</comment>
<dbReference type="Pfam" id="PF00005">
    <property type="entry name" value="ABC_tran"/>
    <property type="match status" value="1"/>
</dbReference>
<dbReference type="FunFam" id="3.40.50.300:FF:000287">
    <property type="entry name" value="Multidrug ABC transporter ATP-binding protein"/>
    <property type="match status" value="1"/>
</dbReference>
<evidence type="ECO:0000259" key="10">
    <source>
        <dbReference type="PROSITE" id="PS50929"/>
    </source>
</evidence>
<evidence type="ECO:0000256" key="1">
    <source>
        <dbReference type="ARBA" id="ARBA00004651"/>
    </source>
</evidence>
<dbReference type="InterPro" id="IPR039421">
    <property type="entry name" value="Type_1_exporter"/>
</dbReference>
<dbReference type="Gene3D" id="3.40.50.300">
    <property type="entry name" value="P-loop containing nucleotide triphosphate hydrolases"/>
    <property type="match status" value="1"/>
</dbReference>
<evidence type="ECO:0000256" key="7">
    <source>
        <dbReference type="ARBA" id="ARBA00023136"/>
    </source>
</evidence>
<dbReference type="CDD" id="cd18545">
    <property type="entry name" value="ABC_6TM_YknV_like"/>
    <property type="match status" value="1"/>
</dbReference>
<evidence type="ECO:0000313" key="11">
    <source>
        <dbReference type="EMBL" id="SNY30279.1"/>
    </source>
</evidence>
<dbReference type="GO" id="GO:0015421">
    <property type="term" value="F:ABC-type oligopeptide transporter activity"/>
    <property type="evidence" value="ECO:0007669"/>
    <property type="project" value="TreeGrafter"/>
</dbReference>
<keyword evidence="6 8" id="KW-1133">Transmembrane helix</keyword>
<dbReference type="Pfam" id="PF00664">
    <property type="entry name" value="ABC_membrane"/>
    <property type="match status" value="1"/>
</dbReference>
<dbReference type="InterPro" id="IPR017871">
    <property type="entry name" value="ABC_transporter-like_CS"/>
</dbReference>
<keyword evidence="3 8" id="KW-0812">Transmembrane</keyword>
<dbReference type="OrthoDB" id="9762778at2"/>
<evidence type="ECO:0000256" key="3">
    <source>
        <dbReference type="ARBA" id="ARBA00022692"/>
    </source>
</evidence>
<keyword evidence="7 8" id="KW-0472">Membrane</keyword>
<accession>A0A285H375</accession>
<gene>
    <name evidence="11" type="ORF">SAMN06265827_11386</name>
</gene>
<evidence type="ECO:0000313" key="12">
    <source>
        <dbReference type="Proteomes" id="UP000219573"/>
    </source>
</evidence>
<dbReference type="PROSITE" id="PS50929">
    <property type="entry name" value="ABC_TM1F"/>
    <property type="match status" value="1"/>
</dbReference>
<keyword evidence="12" id="KW-1185">Reference proteome</keyword>
<feature type="transmembrane region" description="Helical" evidence="8">
    <location>
        <begin position="258"/>
        <end position="278"/>
    </location>
</feature>
<dbReference type="EMBL" id="OBDZ01000013">
    <property type="protein sequence ID" value="SNY30279.1"/>
    <property type="molecule type" value="Genomic_DNA"/>
</dbReference>
<evidence type="ECO:0000256" key="4">
    <source>
        <dbReference type="ARBA" id="ARBA00022741"/>
    </source>
</evidence>
<evidence type="ECO:0000256" key="2">
    <source>
        <dbReference type="ARBA" id="ARBA00022448"/>
    </source>
</evidence>
<evidence type="ECO:0000256" key="5">
    <source>
        <dbReference type="ARBA" id="ARBA00022840"/>
    </source>
</evidence>
<dbReference type="SUPFAM" id="SSF52540">
    <property type="entry name" value="P-loop containing nucleoside triphosphate hydrolases"/>
    <property type="match status" value="1"/>
</dbReference>
<dbReference type="SUPFAM" id="SSF90123">
    <property type="entry name" value="ABC transporter transmembrane region"/>
    <property type="match status" value="1"/>
</dbReference>
<feature type="transmembrane region" description="Helical" evidence="8">
    <location>
        <begin position="71"/>
        <end position="95"/>
    </location>
</feature>
<keyword evidence="4" id="KW-0547">Nucleotide-binding</keyword>
<name>A0A285H375_9FIRM</name>
<feature type="transmembrane region" description="Helical" evidence="8">
    <location>
        <begin position="284"/>
        <end position="302"/>
    </location>
</feature>
<keyword evidence="5 11" id="KW-0067">ATP-binding</keyword>
<dbReference type="GO" id="GO:0005886">
    <property type="term" value="C:plasma membrane"/>
    <property type="evidence" value="ECO:0007669"/>
    <property type="project" value="UniProtKB-SubCell"/>
</dbReference>
<dbReference type="PROSITE" id="PS50893">
    <property type="entry name" value="ABC_TRANSPORTER_2"/>
    <property type="match status" value="1"/>
</dbReference>
<dbReference type="SMART" id="SM00382">
    <property type="entry name" value="AAA"/>
    <property type="match status" value="1"/>
</dbReference>
<organism evidence="11 12">
    <name type="scientific">Orenia metallireducens</name>
    <dbReference type="NCBI Taxonomy" id="1413210"/>
    <lineage>
        <taxon>Bacteria</taxon>
        <taxon>Bacillati</taxon>
        <taxon>Bacillota</taxon>
        <taxon>Clostridia</taxon>
        <taxon>Halanaerobiales</taxon>
        <taxon>Halobacteroidaceae</taxon>
        <taxon>Orenia</taxon>
    </lineage>
</organism>
<protein>
    <submittedName>
        <fullName evidence="11">ATP-binding cassette, subfamily B</fullName>
    </submittedName>
</protein>
<evidence type="ECO:0000259" key="9">
    <source>
        <dbReference type="PROSITE" id="PS50893"/>
    </source>
</evidence>
<dbReference type="PANTHER" id="PTHR43394:SF1">
    <property type="entry name" value="ATP-BINDING CASSETTE SUB-FAMILY B MEMBER 10, MITOCHONDRIAL"/>
    <property type="match status" value="1"/>
</dbReference>
<evidence type="ECO:0000256" key="6">
    <source>
        <dbReference type="ARBA" id="ARBA00022989"/>
    </source>
</evidence>
<dbReference type="GO" id="GO:0016887">
    <property type="term" value="F:ATP hydrolysis activity"/>
    <property type="evidence" value="ECO:0007669"/>
    <property type="project" value="InterPro"/>
</dbReference>